<accession>A0A4Z0GPX8</accession>
<comment type="caution">
    <text evidence="1">The sequence shown here is derived from an EMBL/GenBank/DDBJ whole genome shotgun (WGS) entry which is preliminary data.</text>
</comment>
<evidence type="ECO:0000313" key="1">
    <source>
        <dbReference type="EMBL" id="TGA98328.1"/>
    </source>
</evidence>
<proteinExistence type="predicted"/>
<dbReference type="Proteomes" id="UP000298347">
    <property type="component" value="Unassembled WGS sequence"/>
</dbReference>
<gene>
    <name evidence="1" type="ORF">E4665_08780</name>
</gene>
<dbReference type="OrthoDB" id="9768630at2"/>
<dbReference type="Gene3D" id="3.40.190.10">
    <property type="entry name" value="Periplasmic binding protein-like II"/>
    <property type="match status" value="2"/>
</dbReference>
<reference evidence="1 2" key="1">
    <citation type="journal article" date="2015" name="Int. J. Syst. Evol. Microbiol.">
        <title>Sporolactobacillus shoreae sp. nov. and Sporolactobacillus spathodeae sp. nov., two spore-forming lactic acid bacteria isolated from tree barks in Thailand.</title>
        <authorList>
            <person name="Thamacharoensuk T."/>
            <person name="Kitahara M."/>
            <person name="Ohkuma M."/>
            <person name="Thongchul N."/>
            <person name="Tanasupawat S."/>
        </authorList>
    </citation>
    <scope>NUCLEOTIDE SEQUENCE [LARGE SCALE GENOMIC DNA]</scope>
    <source>
        <strain evidence="1 2">BK92</strain>
    </source>
</reference>
<sequence length="434" mass="47361">MEGFIVKGYRKTAFLLAVIFAITMLVSACGNSSTGNSSSTSGQTINVLLPPWGNFPKSMLAQFKKETGITVHLTTMSWDDIHDKIVTSSAAGVAPADVTEFDWSWIGQFGQAGWYEPLNKYFSSSVINDTKTMPIFKYKGNYLAMPYSNDFRVTYINKSIFNKAGITKMPTTPEELMNDAVQVKNKGVFKYPIGLPLSATEGTATPWYLLTKSFGGDLFDSNFKPEFTDKNSAGYKAMAFIISGLKQQKIIDPAAVSLKDTDVISNFQHGKTAVDLAGWVGNMSLYQNKAKSTVANSAVMIPTPGENGKSRTFGLPEGLGIPKASTHKEAAAKFIQWIIQPKQLTEIYSSLGLLPNRQSVLQELDKEGKLSGGKTVIKVMPTVEPLFKQGAPSWYLKFSTDVSTTINQMASGSMSIDAGLKHIADNVNQINKNN</sequence>
<keyword evidence="2" id="KW-1185">Reference proteome</keyword>
<dbReference type="InterPro" id="IPR006059">
    <property type="entry name" value="SBP"/>
</dbReference>
<evidence type="ECO:0000313" key="2">
    <source>
        <dbReference type="Proteomes" id="UP000298347"/>
    </source>
</evidence>
<name>A0A4Z0GPX8_9BACL</name>
<dbReference type="PANTHER" id="PTHR43649">
    <property type="entry name" value="ARABINOSE-BINDING PROTEIN-RELATED"/>
    <property type="match status" value="1"/>
</dbReference>
<protein>
    <submittedName>
        <fullName evidence="1">Extracellular solute-binding protein</fullName>
    </submittedName>
</protein>
<dbReference type="SUPFAM" id="SSF53850">
    <property type="entry name" value="Periplasmic binding protein-like II"/>
    <property type="match status" value="1"/>
</dbReference>
<dbReference type="InterPro" id="IPR050490">
    <property type="entry name" value="Bact_solute-bd_prot1"/>
</dbReference>
<organism evidence="1 2">
    <name type="scientific">Sporolactobacillus shoreae</name>
    <dbReference type="NCBI Taxonomy" id="1465501"/>
    <lineage>
        <taxon>Bacteria</taxon>
        <taxon>Bacillati</taxon>
        <taxon>Bacillota</taxon>
        <taxon>Bacilli</taxon>
        <taxon>Bacillales</taxon>
        <taxon>Sporolactobacillaceae</taxon>
        <taxon>Sporolactobacillus</taxon>
    </lineage>
</organism>
<dbReference type="AlphaFoldDB" id="A0A4Z0GPX8"/>
<dbReference type="PANTHER" id="PTHR43649:SF12">
    <property type="entry name" value="DIACETYLCHITOBIOSE BINDING PROTEIN DASA"/>
    <property type="match status" value="1"/>
</dbReference>
<dbReference type="Pfam" id="PF01547">
    <property type="entry name" value="SBP_bac_1"/>
    <property type="match status" value="1"/>
</dbReference>
<dbReference type="PROSITE" id="PS51257">
    <property type="entry name" value="PROKAR_LIPOPROTEIN"/>
    <property type="match status" value="1"/>
</dbReference>
<dbReference type="EMBL" id="SRJD01000008">
    <property type="protein sequence ID" value="TGA98328.1"/>
    <property type="molecule type" value="Genomic_DNA"/>
</dbReference>